<evidence type="ECO:0000256" key="1">
    <source>
        <dbReference type="SAM" id="SignalP"/>
    </source>
</evidence>
<keyword evidence="3" id="KW-1185">Reference proteome</keyword>
<sequence>MSQKMKFILSVLCIVVMLFTLRPMALGSVMKPLHCRTSGLYQRFSNLPFNTVLRSFSDCHGSELSGPSFGHFVK</sequence>
<proteinExistence type="predicted"/>
<gene>
    <name evidence="2" type="ORF">PENSUB_1075</name>
</gene>
<dbReference type="AlphaFoldDB" id="A0A1Q5ULA1"/>
<keyword evidence="1" id="KW-0732">Signal</keyword>
<accession>A0A1Q5ULA1</accession>
<dbReference type="Proteomes" id="UP000186955">
    <property type="component" value="Unassembled WGS sequence"/>
</dbReference>
<organism evidence="2 3">
    <name type="scientific">Penicillium subrubescens</name>
    <dbReference type="NCBI Taxonomy" id="1316194"/>
    <lineage>
        <taxon>Eukaryota</taxon>
        <taxon>Fungi</taxon>
        <taxon>Dikarya</taxon>
        <taxon>Ascomycota</taxon>
        <taxon>Pezizomycotina</taxon>
        <taxon>Eurotiomycetes</taxon>
        <taxon>Eurotiomycetidae</taxon>
        <taxon>Eurotiales</taxon>
        <taxon>Aspergillaceae</taxon>
        <taxon>Penicillium</taxon>
    </lineage>
</organism>
<feature type="signal peptide" evidence="1">
    <location>
        <begin position="1"/>
        <end position="27"/>
    </location>
</feature>
<reference evidence="2 3" key="1">
    <citation type="submission" date="2016-10" db="EMBL/GenBank/DDBJ databases">
        <title>Genome sequence of the ascomycete fungus Penicillium subrubescens.</title>
        <authorList>
            <person name="De Vries R.P."/>
            <person name="Peng M."/>
            <person name="Dilokpimol A."/>
            <person name="Hilden K."/>
            <person name="Makela M.R."/>
            <person name="Grigoriev I."/>
            <person name="Riley R."/>
            <person name="Granchi Z."/>
        </authorList>
    </citation>
    <scope>NUCLEOTIDE SEQUENCE [LARGE SCALE GENOMIC DNA]</scope>
    <source>
        <strain evidence="2 3">CBS 132785</strain>
    </source>
</reference>
<comment type="caution">
    <text evidence="2">The sequence shown here is derived from an EMBL/GenBank/DDBJ whole genome shotgun (WGS) entry which is preliminary data.</text>
</comment>
<evidence type="ECO:0000313" key="2">
    <source>
        <dbReference type="EMBL" id="OKP13239.1"/>
    </source>
</evidence>
<dbReference type="EMBL" id="MNBE01000153">
    <property type="protein sequence ID" value="OKP13239.1"/>
    <property type="molecule type" value="Genomic_DNA"/>
</dbReference>
<name>A0A1Q5ULA1_9EURO</name>
<protein>
    <submittedName>
        <fullName evidence="2">Uncharacterized protein</fullName>
    </submittedName>
</protein>
<feature type="chain" id="PRO_5012163092" evidence="1">
    <location>
        <begin position="28"/>
        <end position="74"/>
    </location>
</feature>
<evidence type="ECO:0000313" key="3">
    <source>
        <dbReference type="Proteomes" id="UP000186955"/>
    </source>
</evidence>